<name>A0A9P4PIL5_9PLEO</name>
<proteinExistence type="predicted"/>
<keyword evidence="3" id="KW-1185">Reference proteome</keyword>
<evidence type="ECO:0000256" key="1">
    <source>
        <dbReference type="SAM" id="Phobius"/>
    </source>
</evidence>
<dbReference type="AlphaFoldDB" id="A0A9P4PIL5"/>
<organism evidence="2 3">
    <name type="scientific">Karstenula rhodostoma CBS 690.94</name>
    <dbReference type="NCBI Taxonomy" id="1392251"/>
    <lineage>
        <taxon>Eukaryota</taxon>
        <taxon>Fungi</taxon>
        <taxon>Dikarya</taxon>
        <taxon>Ascomycota</taxon>
        <taxon>Pezizomycotina</taxon>
        <taxon>Dothideomycetes</taxon>
        <taxon>Pleosporomycetidae</taxon>
        <taxon>Pleosporales</taxon>
        <taxon>Massarineae</taxon>
        <taxon>Didymosphaeriaceae</taxon>
        <taxon>Karstenula</taxon>
    </lineage>
</organism>
<accession>A0A9P4PIL5</accession>
<sequence length="117" mass="13567">MWERLKDGRAREEQLGDAQVLGGEQERQKVTASAIRGWLFPTGAWQARLSVSGPSTHIDGNVRQSSYRKRCYQLRRLGAIGMYIKARLVTWALVEVYLLIWDMFRVLLYRYGRSCLS</sequence>
<keyword evidence="1" id="KW-0812">Transmembrane</keyword>
<comment type="caution">
    <text evidence="2">The sequence shown here is derived from an EMBL/GenBank/DDBJ whole genome shotgun (WGS) entry which is preliminary data.</text>
</comment>
<keyword evidence="1" id="KW-1133">Transmembrane helix</keyword>
<gene>
    <name evidence="2" type="ORF">P171DRAFT_272775</name>
</gene>
<reference evidence="2" key="1">
    <citation type="journal article" date="2020" name="Stud. Mycol.">
        <title>101 Dothideomycetes genomes: a test case for predicting lifestyles and emergence of pathogens.</title>
        <authorList>
            <person name="Haridas S."/>
            <person name="Albert R."/>
            <person name="Binder M."/>
            <person name="Bloem J."/>
            <person name="Labutti K."/>
            <person name="Salamov A."/>
            <person name="Andreopoulos B."/>
            <person name="Baker S."/>
            <person name="Barry K."/>
            <person name="Bills G."/>
            <person name="Bluhm B."/>
            <person name="Cannon C."/>
            <person name="Castanera R."/>
            <person name="Culley D."/>
            <person name="Daum C."/>
            <person name="Ezra D."/>
            <person name="Gonzalez J."/>
            <person name="Henrissat B."/>
            <person name="Kuo A."/>
            <person name="Liang C."/>
            <person name="Lipzen A."/>
            <person name="Lutzoni F."/>
            <person name="Magnuson J."/>
            <person name="Mondo S."/>
            <person name="Nolan M."/>
            <person name="Ohm R."/>
            <person name="Pangilinan J."/>
            <person name="Park H.-J."/>
            <person name="Ramirez L."/>
            <person name="Alfaro M."/>
            <person name="Sun H."/>
            <person name="Tritt A."/>
            <person name="Yoshinaga Y."/>
            <person name="Zwiers L.-H."/>
            <person name="Turgeon B."/>
            <person name="Goodwin S."/>
            <person name="Spatafora J."/>
            <person name="Crous P."/>
            <person name="Grigoriev I."/>
        </authorList>
    </citation>
    <scope>NUCLEOTIDE SEQUENCE</scope>
    <source>
        <strain evidence="2">CBS 690.94</strain>
    </source>
</reference>
<protein>
    <submittedName>
        <fullName evidence="2">Uncharacterized protein</fullName>
    </submittedName>
</protein>
<evidence type="ECO:0000313" key="3">
    <source>
        <dbReference type="Proteomes" id="UP000799764"/>
    </source>
</evidence>
<feature type="transmembrane region" description="Helical" evidence="1">
    <location>
        <begin position="77"/>
        <end position="100"/>
    </location>
</feature>
<keyword evidence="1" id="KW-0472">Membrane</keyword>
<dbReference type="Proteomes" id="UP000799764">
    <property type="component" value="Unassembled WGS sequence"/>
</dbReference>
<evidence type="ECO:0000313" key="2">
    <source>
        <dbReference type="EMBL" id="KAF2445750.1"/>
    </source>
</evidence>
<dbReference type="EMBL" id="MU001499">
    <property type="protein sequence ID" value="KAF2445750.1"/>
    <property type="molecule type" value="Genomic_DNA"/>
</dbReference>